<evidence type="ECO:0000256" key="10">
    <source>
        <dbReference type="ARBA" id="ARBA00023242"/>
    </source>
</evidence>
<keyword evidence="10" id="KW-0539">Nucleus</keyword>
<evidence type="ECO:0000256" key="2">
    <source>
        <dbReference type="ARBA" id="ARBA00013184"/>
    </source>
</evidence>
<evidence type="ECO:0000256" key="11">
    <source>
        <dbReference type="ARBA" id="ARBA00048017"/>
    </source>
</evidence>
<protein>
    <recommendedName>
        <fullName evidence="2">histone acetyltransferase</fullName>
        <ecNumber evidence="2">2.3.1.48</ecNumber>
    </recommendedName>
</protein>
<evidence type="ECO:0000256" key="5">
    <source>
        <dbReference type="ARBA" id="ARBA00022771"/>
    </source>
</evidence>
<evidence type="ECO:0000256" key="4">
    <source>
        <dbReference type="ARBA" id="ARBA00022723"/>
    </source>
</evidence>
<keyword evidence="5 12" id="KW-0863">Zinc-finger</keyword>
<comment type="catalytic activity">
    <reaction evidence="11">
        <text>L-lysyl-[protein] + acetyl-CoA = N(6)-acetyl-L-lysyl-[protein] + CoA + H(+)</text>
        <dbReference type="Rhea" id="RHEA:45948"/>
        <dbReference type="Rhea" id="RHEA-COMP:9752"/>
        <dbReference type="Rhea" id="RHEA-COMP:10731"/>
        <dbReference type="ChEBI" id="CHEBI:15378"/>
        <dbReference type="ChEBI" id="CHEBI:29969"/>
        <dbReference type="ChEBI" id="CHEBI:57287"/>
        <dbReference type="ChEBI" id="CHEBI:57288"/>
        <dbReference type="ChEBI" id="CHEBI:61930"/>
        <dbReference type="EC" id="2.3.1.48"/>
    </reaction>
</comment>
<dbReference type="AlphaFoldDB" id="A0A8S3GSE9"/>
<dbReference type="PANTHER" id="PTHR13808">
    <property type="entry name" value="CBP/P300-RELATED"/>
    <property type="match status" value="1"/>
</dbReference>
<dbReference type="Proteomes" id="UP000681967">
    <property type="component" value="Unassembled WGS sequence"/>
</dbReference>
<organism evidence="14 17">
    <name type="scientific">Rotaria magnacalcarata</name>
    <dbReference type="NCBI Taxonomy" id="392030"/>
    <lineage>
        <taxon>Eukaryota</taxon>
        <taxon>Metazoa</taxon>
        <taxon>Spiralia</taxon>
        <taxon>Gnathifera</taxon>
        <taxon>Rotifera</taxon>
        <taxon>Eurotatoria</taxon>
        <taxon>Bdelloidea</taxon>
        <taxon>Philodinida</taxon>
        <taxon>Philodinidae</taxon>
        <taxon>Rotaria</taxon>
    </lineage>
</organism>
<evidence type="ECO:0000256" key="9">
    <source>
        <dbReference type="ARBA" id="ARBA00023163"/>
    </source>
</evidence>
<dbReference type="InterPro" id="IPR000197">
    <property type="entry name" value="Znf_TAZ"/>
</dbReference>
<evidence type="ECO:0000259" key="13">
    <source>
        <dbReference type="PROSITE" id="PS50134"/>
    </source>
</evidence>
<dbReference type="GO" id="GO:0005667">
    <property type="term" value="C:transcription regulator complex"/>
    <property type="evidence" value="ECO:0007669"/>
    <property type="project" value="TreeGrafter"/>
</dbReference>
<name>A0A8S3GSE9_9BILA</name>
<evidence type="ECO:0000313" key="17">
    <source>
        <dbReference type="Proteomes" id="UP000681967"/>
    </source>
</evidence>
<keyword evidence="4 12" id="KW-0479">Metal-binding</keyword>
<gene>
    <name evidence="14" type="ORF">BYL167_LOCUS76434</name>
    <name evidence="15" type="ORF">GIL414_LOCUS88189</name>
    <name evidence="16" type="ORF">SMN809_LOCUS86174</name>
</gene>
<dbReference type="GO" id="GO:0005634">
    <property type="term" value="C:nucleus"/>
    <property type="evidence" value="ECO:0007669"/>
    <property type="project" value="UniProtKB-SubCell"/>
</dbReference>
<dbReference type="InterPro" id="IPR035898">
    <property type="entry name" value="TAZ_dom_sf"/>
</dbReference>
<dbReference type="GO" id="GO:0008270">
    <property type="term" value="F:zinc ion binding"/>
    <property type="evidence" value="ECO:0007669"/>
    <property type="project" value="UniProtKB-KW"/>
</dbReference>
<comment type="caution">
    <text evidence="14">The sequence shown here is derived from an EMBL/GenBank/DDBJ whole genome shotgun (WGS) entry which is preliminary data.</text>
</comment>
<dbReference type="Gene3D" id="1.20.1020.10">
    <property type="entry name" value="TAZ domain"/>
    <property type="match status" value="1"/>
</dbReference>
<feature type="zinc finger region" description="TAZ-type" evidence="12">
    <location>
        <begin position="15"/>
        <end position="105"/>
    </location>
</feature>
<comment type="subcellular location">
    <subcellularLocation>
        <location evidence="1">Nucleus</location>
    </subcellularLocation>
</comment>
<dbReference type="SMART" id="SM00551">
    <property type="entry name" value="ZnF_TAZ"/>
    <property type="match status" value="1"/>
</dbReference>
<evidence type="ECO:0000256" key="12">
    <source>
        <dbReference type="PROSITE-ProRule" id="PRU00203"/>
    </source>
</evidence>
<evidence type="ECO:0000256" key="6">
    <source>
        <dbReference type="ARBA" id="ARBA00022833"/>
    </source>
</evidence>
<dbReference type="EMBL" id="CAJOBH010275672">
    <property type="protein sequence ID" value="CAF5167845.1"/>
    <property type="molecule type" value="Genomic_DNA"/>
</dbReference>
<sequence length="105" mass="11751">MDPSNTPSSVTSIQTNDQRRNIIQQLALLLHAHKCLQRERQAQACNGDNRGMPPTTASLNPCTLPHCATMRNVLQHMTKCADFKNCSCKCCFPCVVLAKYRFLSI</sequence>
<keyword evidence="6 12" id="KW-0862">Zinc</keyword>
<dbReference type="GO" id="GO:0000123">
    <property type="term" value="C:histone acetyltransferase complex"/>
    <property type="evidence" value="ECO:0007669"/>
    <property type="project" value="TreeGrafter"/>
</dbReference>
<proteinExistence type="predicted"/>
<dbReference type="PANTHER" id="PTHR13808:SF1">
    <property type="entry name" value="HISTONE ACETYLTRANSFERASE"/>
    <property type="match status" value="1"/>
</dbReference>
<dbReference type="GO" id="GO:0031490">
    <property type="term" value="F:chromatin DNA binding"/>
    <property type="evidence" value="ECO:0007669"/>
    <property type="project" value="TreeGrafter"/>
</dbReference>
<keyword evidence="7" id="KW-0156">Chromatin regulator</keyword>
<dbReference type="EMBL" id="CAJOBI010369144">
    <property type="protein sequence ID" value="CAF5229254.1"/>
    <property type="molecule type" value="Genomic_DNA"/>
</dbReference>
<dbReference type="GO" id="GO:0004402">
    <property type="term" value="F:histone acetyltransferase activity"/>
    <property type="evidence" value="ECO:0007669"/>
    <property type="project" value="InterPro"/>
</dbReference>
<evidence type="ECO:0000313" key="16">
    <source>
        <dbReference type="EMBL" id="CAF5229254.1"/>
    </source>
</evidence>
<evidence type="ECO:0000256" key="1">
    <source>
        <dbReference type="ARBA" id="ARBA00004123"/>
    </source>
</evidence>
<evidence type="ECO:0000256" key="7">
    <source>
        <dbReference type="ARBA" id="ARBA00022853"/>
    </source>
</evidence>
<dbReference type="SUPFAM" id="SSF57933">
    <property type="entry name" value="TAZ domain"/>
    <property type="match status" value="1"/>
</dbReference>
<keyword evidence="3" id="KW-0808">Transferase</keyword>
<dbReference type="Pfam" id="PF02135">
    <property type="entry name" value="zf-TAZ"/>
    <property type="match status" value="1"/>
</dbReference>
<evidence type="ECO:0000313" key="14">
    <source>
        <dbReference type="EMBL" id="CAF5167845.1"/>
    </source>
</evidence>
<keyword evidence="9" id="KW-0804">Transcription</keyword>
<dbReference type="GO" id="GO:0003713">
    <property type="term" value="F:transcription coactivator activity"/>
    <property type="evidence" value="ECO:0007669"/>
    <property type="project" value="TreeGrafter"/>
</dbReference>
<dbReference type="Proteomes" id="UP000681720">
    <property type="component" value="Unassembled WGS sequence"/>
</dbReference>
<reference evidence="14" key="1">
    <citation type="submission" date="2021-02" db="EMBL/GenBank/DDBJ databases">
        <authorList>
            <person name="Nowell W R."/>
        </authorList>
    </citation>
    <scope>NUCLEOTIDE SEQUENCE</scope>
</reference>
<accession>A0A8S3GSE9</accession>
<evidence type="ECO:0000256" key="8">
    <source>
        <dbReference type="ARBA" id="ARBA00023015"/>
    </source>
</evidence>
<dbReference type="GO" id="GO:0045944">
    <property type="term" value="P:positive regulation of transcription by RNA polymerase II"/>
    <property type="evidence" value="ECO:0007669"/>
    <property type="project" value="TreeGrafter"/>
</dbReference>
<evidence type="ECO:0000256" key="3">
    <source>
        <dbReference type="ARBA" id="ARBA00022679"/>
    </source>
</evidence>
<feature type="domain" description="TAZ-type" evidence="13">
    <location>
        <begin position="15"/>
        <end position="105"/>
    </location>
</feature>
<dbReference type="EC" id="2.3.1.48" evidence="2"/>
<dbReference type="PROSITE" id="PS50134">
    <property type="entry name" value="ZF_TAZ"/>
    <property type="match status" value="1"/>
</dbReference>
<dbReference type="Proteomes" id="UP000676336">
    <property type="component" value="Unassembled WGS sequence"/>
</dbReference>
<dbReference type="EMBL" id="CAJOBJ010384245">
    <property type="protein sequence ID" value="CAF5228513.1"/>
    <property type="molecule type" value="Genomic_DNA"/>
</dbReference>
<keyword evidence="8" id="KW-0805">Transcription regulation</keyword>
<dbReference type="InterPro" id="IPR013178">
    <property type="entry name" value="Histone_AcTrfase_Rtt109/CBP"/>
</dbReference>
<evidence type="ECO:0000313" key="15">
    <source>
        <dbReference type="EMBL" id="CAF5228513.1"/>
    </source>
</evidence>